<feature type="transmembrane region" description="Helical" evidence="1">
    <location>
        <begin position="15"/>
        <end position="32"/>
    </location>
</feature>
<gene>
    <name evidence="2" type="ORF">SAMN02910414_01310</name>
</gene>
<dbReference type="STRING" id="1122142.SAMN02910414_01310"/>
<sequence>MSKSNHKKTLQTKEIALLGMMTATLVVAKFAFQIIPNLELVTFLIIIFAYNFGYKVIFATFAFTFLQIFQWGFNTWVAMYIYIWPLLVIIVCLMRKWADIWFFTFLTIIWGFCFGAMCSVVYVFIGGINYAISWWITGITYDLMHGVFNGVVMLVLYYPVNNAVKIVAKQYNNC</sequence>
<proteinExistence type="predicted"/>
<keyword evidence="1" id="KW-0472">Membrane</keyword>
<feature type="transmembrane region" description="Helical" evidence="1">
    <location>
        <begin position="44"/>
        <end position="69"/>
    </location>
</feature>
<evidence type="ECO:0000313" key="3">
    <source>
        <dbReference type="Proteomes" id="UP000183918"/>
    </source>
</evidence>
<keyword evidence="1" id="KW-0812">Transmembrane</keyword>
<feature type="transmembrane region" description="Helical" evidence="1">
    <location>
        <begin position="75"/>
        <end position="93"/>
    </location>
</feature>
<protein>
    <submittedName>
        <fullName evidence="2">Energy-coupling factor transport system substrate-specific component</fullName>
    </submittedName>
</protein>
<name>A0A1H3IYW1_9FIRM</name>
<dbReference type="AlphaFoldDB" id="A0A1H3IYW1"/>
<reference evidence="2 3" key="1">
    <citation type="submission" date="2016-10" db="EMBL/GenBank/DDBJ databases">
        <authorList>
            <person name="de Groot N.N."/>
        </authorList>
    </citation>
    <scope>NUCLEOTIDE SEQUENCE [LARGE SCALE GENOMIC DNA]</scope>
    <source>
        <strain evidence="2 3">DSM 14045</strain>
    </source>
</reference>
<evidence type="ECO:0000256" key="1">
    <source>
        <dbReference type="SAM" id="Phobius"/>
    </source>
</evidence>
<dbReference type="EMBL" id="FNPG01000013">
    <property type="protein sequence ID" value="SDY32943.1"/>
    <property type="molecule type" value="Genomic_DNA"/>
</dbReference>
<evidence type="ECO:0000313" key="2">
    <source>
        <dbReference type="EMBL" id="SDY32943.1"/>
    </source>
</evidence>
<dbReference type="RefSeq" id="WP_074717255.1">
    <property type="nucleotide sequence ID" value="NZ_FNPG01000013.1"/>
</dbReference>
<keyword evidence="3" id="KW-1185">Reference proteome</keyword>
<organism evidence="2 3">
    <name type="scientific">Lachnobacterium bovis DSM 14045</name>
    <dbReference type="NCBI Taxonomy" id="1122142"/>
    <lineage>
        <taxon>Bacteria</taxon>
        <taxon>Bacillati</taxon>
        <taxon>Bacillota</taxon>
        <taxon>Clostridia</taxon>
        <taxon>Lachnospirales</taxon>
        <taxon>Lachnospiraceae</taxon>
        <taxon>Lachnobacterium</taxon>
    </lineage>
</organism>
<feature type="transmembrane region" description="Helical" evidence="1">
    <location>
        <begin position="131"/>
        <end position="160"/>
    </location>
</feature>
<keyword evidence="1" id="KW-1133">Transmembrane helix</keyword>
<dbReference type="Proteomes" id="UP000183918">
    <property type="component" value="Unassembled WGS sequence"/>
</dbReference>
<dbReference type="OrthoDB" id="5198189at2"/>
<dbReference type="Gene3D" id="1.10.1760.20">
    <property type="match status" value="1"/>
</dbReference>
<feature type="transmembrane region" description="Helical" evidence="1">
    <location>
        <begin position="100"/>
        <end position="125"/>
    </location>
</feature>
<accession>A0A1H3IYW1</accession>